<dbReference type="InterPro" id="IPR036388">
    <property type="entry name" value="WH-like_DNA-bd_sf"/>
</dbReference>
<dbReference type="GO" id="GO:0003700">
    <property type="term" value="F:DNA-binding transcription factor activity"/>
    <property type="evidence" value="ECO:0007669"/>
    <property type="project" value="InterPro"/>
</dbReference>
<dbReference type="NCBIfam" id="NF002926">
    <property type="entry name" value="PRK03573.1"/>
    <property type="match status" value="1"/>
</dbReference>
<keyword evidence="3" id="KW-0804">Transcription</keyword>
<dbReference type="GO" id="GO:0006950">
    <property type="term" value="P:response to stress"/>
    <property type="evidence" value="ECO:0007669"/>
    <property type="project" value="TreeGrafter"/>
</dbReference>
<organism evidence="5 6">
    <name type="scientific">Franzmannia pantelleriensis</name>
    <dbReference type="NCBI Taxonomy" id="48727"/>
    <lineage>
        <taxon>Bacteria</taxon>
        <taxon>Pseudomonadati</taxon>
        <taxon>Pseudomonadota</taxon>
        <taxon>Gammaproteobacteria</taxon>
        <taxon>Oceanospirillales</taxon>
        <taxon>Halomonadaceae</taxon>
        <taxon>Franzmannia</taxon>
    </lineage>
</organism>
<reference evidence="6" key="1">
    <citation type="submission" date="2016-10" db="EMBL/GenBank/DDBJ databases">
        <authorList>
            <person name="Varghese N."/>
            <person name="Submissions S."/>
        </authorList>
    </citation>
    <scope>NUCLEOTIDE SEQUENCE [LARGE SCALE GENOMIC DNA]</scope>
    <source>
        <strain evidence="6">AAP</strain>
    </source>
</reference>
<protein>
    <submittedName>
        <fullName evidence="5">MarR family transcriptional regulator, transcriptional regulator for hemolysin</fullName>
    </submittedName>
</protein>
<dbReference type="PANTHER" id="PTHR33164:SF64">
    <property type="entry name" value="TRANSCRIPTIONAL REGULATOR SLYA"/>
    <property type="match status" value="1"/>
</dbReference>
<evidence type="ECO:0000313" key="5">
    <source>
        <dbReference type="EMBL" id="SDM69334.1"/>
    </source>
</evidence>
<dbReference type="InterPro" id="IPR023187">
    <property type="entry name" value="Tscrpt_reg_MarR-type_CS"/>
</dbReference>
<evidence type="ECO:0000259" key="4">
    <source>
        <dbReference type="PROSITE" id="PS50995"/>
    </source>
</evidence>
<dbReference type="PRINTS" id="PR00598">
    <property type="entry name" value="HTHMARR"/>
</dbReference>
<proteinExistence type="predicted"/>
<dbReference type="EMBL" id="FNGH01000017">
    <property type="protein sequence ID" value="SDM69334.1"/>
    <property type="molecule type" value="Genomic_DNA"/>
</dbReference>
<keyword evidence="6" id="KW-1185">Reference proteome</keyword>
<dbReference type="AlphaFoldDB" id="A0A1G9VAV5"/>
<feature type="domain" description="HTH marR-type" evidence="4">
    <location>
        <begin position="25"/>
        <end position="158"/>
    </location>
</feature>
<dbReference type="InterPro" id="IPR036390">
    <property type="entry name" value="WH_DNA-bd_sf"/>
</dbReference>
<dbReference type="PANTHER" id="PTHR33164">
    <property type="entry name" value="TRANSCRIPTIONAL REGULATOR, MARR FAMILY"/>
    <property type="match status" value="1"/>
</dbReference>
<dbReference type="PROSITE" id="PS01117">
    <property type="entry name" value="HTH_MARR_1"/>
    <property type="match status" value="1"/>
</dbReference>
<evidence type="ECO:0000256" key="3">
    <source>
        <dbReference type="ARBA" id="ARBA00023163"/>
    </source>
</evidence>
<dbReference type="STRING" id="48727.SAMN05192555_11769"/>
<dbReference type="Proteomes" id="UP000199107">
    <property type="component" value="Unassembled WGS sequence"/>
</dbReference>
<sequence length="170" mass="19284">MQAHGSDNSLIRLRTGLTMSNLSPHQNIGTKLNRVPRLWRAIIDKRLAPLELTQTRWITLYHLWRLGDGQPQCDLARVIGVEAPSLVRTLDQLAEQGLVERCPCDQDRRTKRIHLTQAAMPLLQQIDTVVKEAREEMLAGLSDGDIARLDDYLTRIEENGLAIQARESDD</sequence>
<dbReference type="InterPro" id="IPR000835">
    <property type="entry name" value="HTH_MarR-typ"/>
</dbReference>
<keyword evidence="2" id="KW-0238">DNA-binding</keyword>
<name>A0A1G9VAV5_9GAMM</name>
<dbReference type="GO" id="GO:0003677">
    <property type="term" value="F:DNA binding"/>
    <property type="evidence" value="ECO:0007669"/>
    <property type="project" value="UniProtKB-KW"/>
</dbReference>
<accession>A0A1G9VAV5</accession>
<dbReference type="Gene3D" id="1.10.10.10">
    <property type="entry name" value="Winged helix-like DNA-binding domain superfamily/Winged helix DNA-binding domain"/>
    <property type="match status" value="1"/>
</dbReference>
<gene>
    <name evidence="5" type="ORF">SAMN05192555_11769</name>
</gene>
<dbReference type="InterPro" id="IPR039422">
    <property type="entry name" value="MarR/SlyA-like"/>
</dbReference>
<dbReference type="SUPFAM" id="SSF46785">
    <property type="entry name" value="Winged helix' DNA-binding domain"/>
    <property type="match status" value="1"/>
</dbReference>
<keyword evidence="1" id="KW-0805">Transcription regulation</keyword>
<evidence type="ECO:0000313" key="6">
    <source>
        <dbReference type="Proteomes" id="UP000199107"/>
    </source>
</evidence>
<evidence type="ECO:0000256" key="2">
    <source>
        <dbReference type="ARBA" id="ARBA00023125"/>
    </source>
</evidence>
<dbReference type="SMART" id="SM00347">
    <property type="entry name" value="HTH_MARR"/>
    <property type="match status" value="1"/>
</dbReference>
<dbReference type="PROSITE" id="PS50995">
    <property type="entry name" value="HTH_MARR_2"/>
    <property type="match status" value="1"/>
</dbReference>
<dbReference type="Pfam" id="PF01047">
    <property type="entry name" value="MarR"/>
    <property type="match status" value="1"/>
</dbReference>
<evidence type="ECO:0000256" key="1">
    <source>
        <dbReference type="ARBA" id="ARBA00023015"/>
    </source>
</evidence>